<evidence type="ECO:0000259" key="7">
    <source>
        <dbReference type="Pfam" id="PF01370"/>
    </source>
</evidence>
<dbReference type="GO" id="GO:0050577">
    <property type="term" value="F:GDP-L-fucose synthase activity"/>
    <property type="evidence" value="ECO:0007669"/>
    <property type="project" value="UniProtKB-EC"/>
</dbReference>
<dbReference type="PANTHER" id="PTHR43238">
    <property type="entry name" value="GDP-L-FUCOSE SYNTHASE"/>
    <property type="match status" value="1"/>
</dbReference>
<keyword evidence="6" id="KW-0413">Isomerase</keyword>
<dbReference type="InterPro" id="IPR028614">
    <property type="entry name" value="GDP_fucose/colitose_synth"/>
</dbReference>
<dbReference type="Gene3D" id="3.90.25.10">
    <property type="entry name" value="UDP-galactose 4-epimerase, domain 1"/>
    <property type="match status" value="1"/>
</dbReference>
<comment type="similarity">
    <text evidence="2">Belongs to the NAD(P)-dependent epimerase/dehydratase family. Fucose synthase subfamily.</text>
</comment>
<reference evidence="8" key="1">
    <citation type="submission" date="2022-01" db="EMBL/GenBank/DDBJ databases">
        <title>Comparative genomics reveals a dynamic genome evolution in the ectomycorrhizal milk-cap (Lactarius) mushrooms.</title>
        <authorList>
            <consortium name="DOE Joint Genome Institute"/>
            <person name="Lebreton A."/>
            <person name="Tang N."/>
            <person name="Kuo A."/>
            <person name="LaButti K."/>
            <person name="Drula E."/>
            <person name="Barry K."/>
            <person name="Clum A."/>
            <person name="Lipzen A."/>
            <person name="Mousain D."/>
            <person name="Ng V."/>
            <person name="Wang R."/>
            <person name="Wang X."/>
            <person name="Dai Y."/>
            <person name="Henrissat B."/>
            <person name="Grigoriev I.V."/>
            <person name="Guerin-Laguette A."/>
            <person name="Yu F."/>
            <person name="Martin F.M."/>
        </authorList>
    </citation>
    <scope>NUCLEOTIDE SEQUENCE</scope>
    <source>
        <strain evidence="8">QP</strain>
    </source>
</reference>
<comment type="pathway">
    <text evidence="1">Nucleotide-sugar biosynthesis; GDP-L-fucose biosynthesis via de novo pathway; GDP-L-fucose from GDP-alpha-D-mannose: step 2/2.</text>
</comment>
<evidence type="ECO:0000256" key="3">
    <source>
        <dbReference type="ARBA" id="ARBA00012371"/>
    </source>
</evidence>
<evidence type="ECO:0000313" key="8">
    <source>
        <dbReference type="EMBL" id="KAH8998036.1"/>
    </source>
</evidence>
<evidence type="ECO:0000256" key="5">
    <source>
        <dbReference type="ARBA" id="ARBA00023002"/>
    </source>
</evidence>
<dbReference type="GO" id="GO:0016853">
    <property type="term" value="F:isomerase activity"/>
    <property type="evidence" value="ECO:0007669"/>
    <property type="project" value="UniProtKB-KW"/>
</dbReference>
<dbReference type="SUPFAM" id="SSF51735">
    <property type="entry name" value="NAD(P)-binding Rossmann-fold domains"/>
    <property type="match status" value="1"/>
</dbReference>
<dbReference type="EMBL" id="JAKELL010000006">
    <property type="protein sequence ID" value="KAH8998036.1"/>
    <property type="molecule type" value="Genomic_DNA"/>
</dbReference>
<dbReference type="Gene3D" id="3.40.50.720">
    <property type="entry name" value="NAD(P)-binding Rossmann-like Domain"/>
    <property type="match status" value="1"/>
</dbReference>
<proteinExistence type="inferred from homology"/>
<dbReference type="CDD" id="cd05239">
    <property type="entry name" value="GDP_FS_SDR_e"/>
    <property type="match status" value="1"/>
</dbReference>
<evidence type="ECO:0000256" key="6">
    <source>
        <dbReference type="ARBA" id="ARBA00023235"/>
    </source>
</evidence>
<keyword evidence="5" id="KW-0560">Oxidoreductase</keyword>
<dbReference type="InterPro" id="IPR001509">
    <property type="entry name" value="Epimerase_deHydtase"/>
</dbReference>
<dbReference type="HAMAP" id="MF_00956">
    <property type="entry name" value="GDP_fucose_synth"/>
    <property type="match status" value="1"/>
</dbReference>
<dbReference type="Proteomes" id="UP001201163">
    <property type="component" value="Unassembled WGS sequence"/>
</dbReference>
<accession>A0AAD4LSZ1</accession>
<comment type="caution">
    <text evidence="8">The sequence shown here is derived from an EMBL/GenBank/DDBJ whole genome shotgun (WGS) entry which is preliminary data.</text>
</comment>
<feature type="domain" description="NAD-dependent epimerase/dehydratase" evidence="7">
    <location>
        <begin position="10"/>
        <end position="251"/>
    </location>
</feature>
<gene>
    <name evidence="8" type="ORF">EDB92DRAFT_1318484</name>
</gene>
<dbReference type="AlphaFoldDB" id="A0AAD4LSZ1"/>
<evidence type="ECO:0000256" key="2">
    <source>
        <dbReference type="ARBA" id="ARBA00005959"/>
    </source>
</evidence>
<name>A0AAD4LSZ1_9AGAM</name>
<keyword evidence="9" id="KW-1185">Reference proteome</keyword>
<evidence type="ECO:0000256" key="4">
    <source>
        <dbReference type="ARBA" id="ARBA00022857"/>
    </source>
</evidence>
<dbReference type="Pfam" id="PF01370">
    <property type="entry name" value="Epimerase"/>
    <property type="match status" value="1"/>
</dbReference>
<dbReference type="InterPro" id="IPR036291">
    <property type="entry name" value="NAD(P)-bd_dom_sf"/>
</dbReference>
<organism evidence="8 9">
    <name type="scientific">Lactarius akahatsu</name>
    <dbReference type="NCBI Taxonomy" id="416441"/>
    <lineage>
        <taxon>Eukaryota</taxon>
        <taxon>Fungi</taxon>
        <taxon>Dikarya</taxon>
        <taxon>Basidiomycota</taxon>
        <taxon>Agaricomycotina</taxon>
        <taxon>Agaricomycetes</taxon>
        <taxon>Russulales</taxon>
        <taxon>Russulaceae</taxon>
        <taxon>Lactarius</taxon>
    </lineage>
</organism>
<sequence length="350" mass="39422">MAIETSHSVILVTGGTGLVGYAIQHVINSEPLGSRFGRRAGETWVFIGSKDADLRDPEQARMIFDKHKPTHVIHLAALVGGLYRNMRYKLSFLRDNTLINDNVLRCAHEFGVSKVISCLSTCVFPDNVTYPLDESKIHLGPPHESNYGYAYAKRMIDIANRAYHDEHGCNFTSAIPTNVFGPNDNFDLEDSHVIPALIHKCLQAKRDNTPFVVFGTGKPLRQFIYSFDLAKLFIWQLREYDDVEPVILSVGEDEEVSIKQVTDAIVAAVGFEGEYRFDPSRADGQFRKPASNQKLLSLLGSKFEFTPLDVALRDTVRWLVEHYDKDARIRRTNARKNGSSVTDVHPIGRK</sequence>
<keyword evidence="4" id="KW-0521">NADP</keyword>
<dbReference type="EC" id="1.1.1.271" evidence="3"/>
<dbReference type="PANTHER" id="PTHR43238:SF1">
    <property type="entry name" value="GDP-L-FUCOSE SYNTHASE"/>
    <property type="match status" value="1"/>
</dbReference>
<evidence type="ECO:0000256" key="1">
    <source>
        <dbReference type="ARBA" id="ARBA00004883"/>
    </source>
</evidence>
<protein>
    <recommendedName>
        <fullName evidence="3">GDP-L-fucose synthase</fullName>
        <ecNumber evidence="3">1.1.1.271</ecNumber>
    </recommendedName>
</protein>
<evidence type="ECO:0000313" key="9">
    <source>
        <dbReference type="Proteomes" id="UP001201163"/>
    </source>
</evidence>